<protein>
    <submittedName>
        <fullName evidence="2">MerC domain-containing protein</fullName>
    </submittedName>
</protein>
<feature type="transmembrane region" description="Helical" evidence="1">
    <location>
        <begin position="97"/>
        <end position="114"/>
    </location>
</feature>
<reference evidence="2 3" key="1">
    <citation type="submission" date="2019-05" db="EMBL/GenBank/DDBJ databases">
        <title>Panacibacter sp. strain 17mud1-8 Genome sequencing and assembly.</title>
        <authorList>
            <person name="Chhetri G."/>
        </authorList>
    </citation>
    <scope>NUCLEOTIDE SEQUENCE [LARGE SCALE GENOMIC DNA]</scope>
    <source>
        <strain evidence="2 3">17mud1-8</strain>
    </source>
</reference>
<evidence type="ECO:0000313" key="3">
    <source>
        <dbReference type="Proteomes" id="UP000305848"/>
    </source>
</evidence>
<dbReference type="EMBL" id="SZQL01000010">
    <property type="protein sequence ID" value="TKK67679.1"/>
    <property type="molecule type" value="Genomic_DNA"/>
</dbReference>
<evidence type="ECO:0000256" key="1">
    <source>
        <dbReference type="SAM" id="Phobius"/>
    </source>
</evidence>
<keyword evidence="1" id="KW-1133">Transmembrane helix</keyword>
<dbReference type="InterPro" id="IPR004891">
    <property type="entry name" value="Mercury-R_MerC"/>
</dbReference>
<dbReference type="Proteomes" id="UP000305848">
    <property type="component" value="Unassembled WGS sequence"/>
</dbReference>
<dbReference type="OrthoDB" id="5966279at2"/>
<dbReference type="GO" id="GO:0015097">
    <property type="term" value="F:mercury ion transmembrane transporter activity"/>
    <property type="evidence" value="ECO:0007669"/>
    <property type="project" value="InterPro"/>
</dbReference>
<evidence type="ECO:0000313" key="2">
    <source>
        <dbReference type="EMBL" id="TKK67679.1"/>
    </source>
</evidence>
<comment type="caution">
    <text evidence="2">The sequence shown here is derived from an EMBL/GenBank/DDBJ whole genome shotgun (WGS) entry which is preliminary data.</text>
</comment>
<keyword evidence="1" id="KW-0812">Transmembrane</keyword>
<dbReference type="RefSeq" id="WP_137262244.1">
    <property type="nucleotide sequence ID" value="NZ_SZQL01000010.1"/>
</dbReference>
<proteinExistence type="predicted"/>
<sequence length="128" mass="14499">MRLKLNWDVLGISASIACAIHCAVLPLVLTSLPVFGVEIIDNAGFEIVMIMIAAAVGVYSLYHGYKKHHRQLTPLFIFTFGILFLCAKQVWHEQQLWLLPPAVFFIVTAHYFNYRSCKKAAHCHVENV</sequence>
<dbReference type="AlphaFoldDB" id="A0A4U3L0G1"/>
<keyword evidence="3" id="KW-1185">Reference proteome</keyword>
<name>A0A4U3L0G1_9BACT</name>
<accession>A0A4U3L0G1</accession>
<dbReference type="GO" id="GO:0016020">
    <property type="term" value="C:membrane"/>
    <property type="evidence" value="ECO:0007669"/>
    <property type="project" value="InterPro"/>
</dbReference>
<gene>
    <name evidence="2" type="ORF">FC093_13080</name>
</gene>
<feature type="transmembrane region" description="Helical" evidence="1">
    <location>
        <begin position="43"/>
        <end position="62"/>
    </location>
</feature>
<feature type="transmembrane region" description="Helical" evidence="1">
    <location>
        <begin position="74"/>
        <end position="91"/>
    </location>
</feature>
<organism evidence="2 3">
    <name type="scientific">Ilyomonas limi</name>
    <dbReference type="NCBI Taxonomy" id="2575867"/>
    <lineage>
        <taxon>Bacteria</taxon>
        <taxon>Pseudomonadati</taxon>
        <taxon>Bacteroidota</taxon>
        <taxon>Chitinophagia</taxon>
        <taxon>Chitinophagales</taxon>
        <taxon>Chitinophagaceae</taxon>
        <taxon>Ilyomonas</taxon>
    </lineage>
</organism>
<dbReference type="Pfam" id="PF03203">
    <property type="entry name" value="MerC"/>
    <property type="match status" value="1"/>
</dbReference>
<feature type="transmembrane region" description="Helical" evidence="1">
    <location>
        <begin position="12"/>
        <end position="37"/>
    </location>
</feature>
<keyword evidence="1" id="KW-0472">Membrane</keyword>